<evidence type="ECO:0000259" key="12">
    <source>
        <dbReference type="PROSITE" id="PS50893"/>
    </source>
</evidence>
<dbReference type="SUPFAM" id="SSF90123">
    <property type="entry name" value="ABC transporter transmembrane region"/>
    <property type="match status" value="1"/>
</dbReference>
<keyword evidence="3" id="KW-1003">Cell membrane</keyword>
<keyword evidence="15" id="KW-1185">Reference proteome</keyword>
<dbReference type="InterPro" id="IPR027417">
    <property type="entry name" value="P-loop_NTPase"/>
</dbReference>
<keyword evidence="8 11" id="KW-1133">Transmembrane helix</keyword>
<keyword evidence="7" id="KW-0067">ATP-binding</keyword>
<keyword evidence="6" id="KW-0547">Nucleotide-binding</keyword>
<proteinExistence type="inferred from homology"/>
<name>A0A375I1T7_9ACTN</name>
<feature type="transmembrane region" description="Helical" evidence="11">
    <location>
        <begin position="159"/>
        <end position="176"/>
    </location>
</feature>
<keyword evidence="5 11" id="KW-0812">Transmembrane</keyword>
<gene>
    <name evidence="14" type="ORF">PROPJV5_0975</name>
</gene>
<dbReference type="AlphaFoldDB" id="A0A375I1T7"/>
<dbReference type="Pfam" id="PF00005">
    <property type="entry name" value="ABC_tran"/>
    <property type="match status" value="1"/>
</dbReference>
<dbReference type="GO" id="GO:0140359">
    <property type="term" value="F:ABC-type transporter activity"/>
    <property type="evidence" value="ECO:0007669"/>
    <property type="project" value="InterPro"/>
</dbReference>
<dbReference type="InterPro" id="IPR039421">
    <property type="entry name" value="Type_1_exporter"/>
</dbReference>
<evidence type="ECO:0000256" key="7">
    <source>
        <dbReference type="ARBA" id="ARBA00022840"/>
    </source>
</evidence>
<dbReference type="PANTHER" id="PTHR24221">
    <property type="entry name" value="ATP-BINDING CASSETTE SUB-FAMILY B"/>
    <property type="match status" value="1"/>
</dbReference>
<dbReference type="SUPFAM" id="SSF52540">
    <property type="entry name" value="P-loop containing nucleoside triphosphate hydrolases"/>
    <property type="match status" value="1"/>
</dbReference>
<sequence length="581" mass="61425">MIRTISALVRLAGTGARPRRYLVLVIAYGLAQGLALVSLVAFIDALVRSDWGQARVRAVVLLALAVVSAVLCYLQARAGYAISLAIMRALQHRIGDHAARLPLGWFGRSRPGELVQLATAGAETVGSTTAHLVEPMLSAVIAPAVVVVGLVFWDWRVALAGAVFVPLVGVIGRLVPRLNARADALLDEAASEVNGAVIDFALDQPLLRSTGRMVGSYPPLDEALDDYARAHRNNLWRTLPGLLVNSVAVQAWLVLLLAVTLAQALGGALSVPAAIGLLVVSARFVDPLAQLSEYATALRASADALGRSQSFLATPVLPEPVVPAAPDASAGMSVVLDDVAFGYADDGPRVLSGVDLVARPGTMTALVGPSGAGKTTILRLIARFWDVTGGSVRIGGVDVRDLGSETVIDQVSIVFQDVYLFEGSIRDNVRQGRPGAGDEEIRRAMAAARVLEIGERLPDGLDTQVGEGGARLSGGERQRVSIARALLKDAPIVLLDEATASVDAENEVALVEAFRALVRDRTVIVIAHRLETIAGADQICFLEAGRVVERGRHDELLAAEGRYAAFWRAKTRASSWRLGAP</sequence>
<evidence type="ECO:0000256" key="8">
    <source>
        <dbReference type="ARBA" id="ARBA00022989"/>
    </source>
</evidence>
<evidence type="ECO:0000256" key="6">
    <source>
        <dbReference type="ARBA" id="ARBA00022741"/>
    </source>
</evidence>
<dbReference type="InterPro" id="IPR003593">
    <property type="entry name" value="AAA+_ATPase"/>
</dbReference>
<feature type="transmembrane region" description="Helical" evidence="11">
    <location>
        <begin position="21"/>
        <end position="43"/>
    </location>
</feature>
<dbReference type="GO" id="GO:0034040">
    <property type="term" value="F:ATPase-coupled lipid transmembrane transporter activity"/>
    <property type="evidence" value="ECO:0007669"/>
    <property type="project" value="TreeGrafter"/>
</dbReference>
<feature type="transmembrane region" description="Helical" evidence="11">
    <location>
        <begin position="136"/>
        <end position="153"/>
    </location>
</feature>
<dbReference type="Proteomes" id="UP000265962">
    <property type="component" value="Unassembled WGS sequence"/>
</dbReference>
<feature type="transmembrane region" description="Helical" evidence="11">
    <location>
        <begin position="55"/>
        <end position="74"/>
    </location>
</feature>
<dbReference type="InterPro" id="IPR003439">
    <property type="entry name" value="ABC_transporter-like_ATP-bd"/>
</dbReference>
<feature type="domain" description="ABC transmembrane type-1" evidence="13">
    <location>
        <begin position="22"/>
        <end position="300"/>
    </location>
</feature>
<dbReference type="Gene3D" id="3.40.50.300">
    <property type="entry name" value="P-loop containing nucleotide triphosphate hydrolases"/>
    <property type="match status" value="1"/>
</dbReference>
<dbReference type="PROSITE" id="PS50893">
    <property type="entry name" value="ABC_TRANSPORTER_2"/>
    <property type="match status" value="1"/>
</dbReference>
<feature type="transmembrane region" description="Helical" evidence="11">
    <location>
        <begin position="239"/>
        <end position="259"/>
    </location>
</feature>
<evidence type="ECO:0000256" key="3">
    <source>
        <dbReference type="ARBA" id="ARBA00022475"/>
    </source>
</evidence>
<dbReference type="Gene3D" id="1.20.1560.10">
    <property type="entry name" value="ABC transporter type 1, transmembrane domain"/>
    <property type="match status" value="1"/>
</dbReference>
<dbReference type="OrthoDB" id="9806127at2"/>
<dbReference type="PROSITE" id="PS50929">
    <property type="entry name" value="ABC_TM1F"/>
    <property type="match status" value="1"/>
</dbReference>
<dbReference type="GO" id="GO:0016887">
    <property type="term" value="F:ATP hydrolysis activity"/>
    <property type="evidence" value="ECO:0007669"/>
    <property type="project" value="InterPro"/>
</dbReference>
<dbReference type="PROSITE" id="PS00211">
    <property type="entry name" value="ABC_TRANSPORTER_1"/>
    <property type="match status" value="1"/>
</dbReference>
<dbReference type="SMART" id="SM00382">
    <property type="entry name" value="AAA"/>
    <property type="match status" value="1"/>
</dbReference>
<dbReference type="GO" id="GO:0005886">
    <property type="term" value="C:plasma membrane"/>
    <property type="evidence" value="ECO:0007669"/>
    <property type="project" value="UniProtKB-SubCell"/>
</dbReference>
<evidence type="ECO:0000259" key="13">
    <source>
        <dbReference type="PROSITE" id="PS50929"/>
    </source>
</evidence>
<evidence type="ECO:0000256" key="11">
    <source>
        <dbReference type="SAM" id="Phobius"/>
    </source>
</evidence>
<keyword evidence="2" id="KW-0813">Transport</keyword>
<feature type="domain" description="ABC transporter" evidence="12">
    <location>
        <begin position="334"/>
        <end position="569"/>
    </location>
</feature>
<dbReference type="Pfam" id="PF00664">
    <property type="entry name" value="ABC_membrane"/>
    <property type="match status" value="1"/>
</dbReference>
<dbReference type="InterPro" id="IPR036640">
    <property type="entry name" value="ABC1_TM_sf"/>
</dbReference>
<comment type="subcellular location">
    <subcellularLocation>
        <location evidence="1">Cell inner membrane</location>
        <topology evidence="1">Multi-pass membrane protein</topology>
    </subcellularLocation>
</comment>
<evidence type="ECO:0000256" key="4">
    <source>
        <dbReference type="ARBA" id="ARBA00022519"/>
    </source>
</evidence>
<protein>
    <submittedName>
        <fullName evidence="14">AAA+ ATPase domain</fullName>
    </submittedName>
</protein>
<dbReference type="GO" id="GO:0005524">
    <property type="term" value="F:ATP binding"/>
    <property type="evidence" value="ECO:0007669"/>
    <property type="project" value="UniProtKB-KW"/>
</dbReference>
<dbReference type="RefSeq" id="WP_119715211.1">
    <property type="nucleotide sequence ID" value="NZ_OMOH01000003.1"/>
</dbReference>
<comment type="similarity">
    <text evidence="10">Belongs to the ABC transporter superfamily. Siderophore-Fe(3+) uptake transporter (SIUT) (TC 3.A.1.21) family.</text>
</comment>
<evidence type="ECO:0000256" key="10">
    <source>
        <dbReference type="ARBA" id="ARBA00023455"/>
    </source>
</evidence>
<organism evidence="14 15">
    <name type="scientific">Propionibacterium ruminifibrarum</name>
    <dbReference type="NCBI Taxonomy" id="1962131"/>
    <lineage>
        <taxon>Bacteria</taxon>
        <taxon>Bacillati</taxon>
        <taxon>Actinomycetota</taxon>
        <taxon>Actinomycetes</taxon>
        <taxon>Propionibacteriales</taxon>
        <taxon>Propionibacteriaceae</taxon>
        <taxon>Propionibacterium</taxon>
    </lineage>
</organism>
<accession>A0A375I1T7</accession>
<evidence type="ECO:0000256" key="5">
    <source>
        <dbReference type="ARBA" id="ARBA00022692"/>
    </source>
</evidence>
<dbReference type="InterPro" id="IPR011527">
    <property type="entry name" value="ABC1_TM_dom"/>
</dbReference>
<keyword evidence="9 11" id="KW-0472">Membrane</keyword>
<dbReference type="EMBL" id="OMOH01000003">
    <property type="protein sequence ID" value="SPF68018.1"/>
    <property type="molecule type" value="Genomic_DNA"/>
</dbReference>
<evidence type="ECO:0000256" key="9">
    <source>
        <dbReference type="ARBA" id="ARBA00023136"/>
    </source>
</evidence>
<evidence type="ECO:0000313" key="15">
    <source>
        <dbReference type="Proteomes" id="UP000265962"/>
    </source>
</evidence>
<dbReference type="InterPro" id="IPR017871">
    <property type="entry name" value="ABC_transporter-like_CS"/>
</dbReference>
<keyword evidence="4" id="KW-0997">Cell inner membrane</keyword>
<dbReference type="FunFam" id="3.40.50.300:FF:000221">
    <property type="entry name" value="Multidrug ABC transporter ATP-binding protein"/>
    <property type="match status" value="1"/>
</dbReference>
<reference evidence="15" key="1">
    <citation type="submission" date="2018-02" db="EMBL/GenBank/DDBJ databases">
        <authorList>
            <person name="Hornung B."/>
        </authorList>
    </citation>
    <scope>NUCLEOTIDE SEQUENCE [LARGE SCALE GENOMIC DNA]</scope>
</reference>
<dbReference type="PANTHER" id="PTHR24221:SF654">
    <property type="entry name" value="ATP-BINDING CASSETTE SUB-FAMILY B MEMBER 6"/>
    <property type="match status" value="1"/>
</dbReference>
<evidence type="ECO:0000313" key="14">
    <source>
        <dbReference type="EMBL" id="SPF68018.1"/>
    </source>
</evidence>
<evidence type="ECO:0000256" key="2">
    <source>
        <dbReference type="ARBA" id="ARBA00022448"/>
    </source>
</evidence>
<evidence type="ECO:0000256" key="1">
    <source>
        <dbReference type="ARBA" id="ARBA00004429"/>
    </source>
</evidence>